<organism evidence="1 2">
    <name type="scientific">Zarea fungicola</name>
    <dbReference type="NCBI Taxonomy" id="93591"/>
    <lineage>
        <taxon>Eukaryota</taxon>
        <taxon>Fungi</taxon>
        <taxon>Dikarya</taxon>
        <taxon>Ascomycota</taxon>
        <taxon>Pezizomycotina</taxon>
        <taxon>Sordariomycetes</taxon>
        <taxon>Hypocreomycetidae</taxon>
        <taxon>Hypocreales</taxon>
        <taxon>Cordycipitaceae</taxon>
        <taxon>Zarea</taxon>
    </lineage>
</organism>
<comment type="caution">
    <text evidence="1">The sequence shown here is derived from an EMBL/GenBank/DDBJ whole genome shotgun (WGS) entry which is preliminary data.</text>
</comment>
<protein>
    <submittedName>
        <fullName evidence="1">Uncharacterized protein</fullName>
    </submittedName>
</protein>
<sequence>MAGYDLFGIARDEYAERGKPADEIPVAQFLVKYRYKRNNAFHTRHRLTQVLRTVEWWDHIGYMLCFTATGTIEPDHILSSYYRKEQLTMVNRTLRLLDALEIPRQSYSGGRGFYSFYWPFYPCRYVATREGVCDRRPIIQQVIAVLSSQQEYTLGHVVAELACY</sequence>
<dbReference type="EMBL" id="JANJQO010000846">
    <property type="protein sequence ID" value="KAJ2974311.1"/>
    <property type="molecule type" value="Genomic_DNA"/>
</dbReference>
<dbReference type="Proteomes" id="UP001143910">
    <property type="component" value="Unassembled WGS sequence"/>
</dbReference>
<reference evidence="1" key="1">
    <citation type="submission" date="2022-08" db="EMBL/GenBank/DDBJ databases">
        <title>Genome Sequence of Lecanicillium fungicola.</title>
        <authorList>
            <person name="Buettner E."/>
        </authorList>
    </citation>
    <scope>NUCLEOTIDE SEQUENCE</scope>
    <source>
        <strain evidence="1">Babe33</strain>
    </source>
</reference>
<accession>A0ACC1N629</accession>
<name>A0ACC1N629_9HYPO</name>
<keyword evidence="2" id="KW-1185">Reference proteome</keyword>
<evidence type="ECO:0000313" key="2">
    <source>
        <dbReference type="Proteomes" id="UP001143910"/>
    </source>
</evidence>
<gene>
    <name evidence="1" type="ORF">NQ176_g6127</name>
</gene>
<proteinExistence type="predicted"/>
<evidence type="ECO:0000313" key="1">
    <source>
        <dbReference type="EMBL" id="KAJ2974311.1"/>
    </source>
</evidence>